<proteinExistence type="predicted"/>
<evidence type="ECO:0000313" key="2">
    <source>
        <dbReference type="EMBL" id="QBR91552.1"/>
    </source>
</evidence>
<feature type="transmembrane region" description="Helical" evidence="1">
    <location>
        <begin position="139"/>
        <end position="158"/>
    </location>
</feature>
<evidence type="ECO:0000256" key="1">
    <source>
        <dbReference type="SAM" id="Phobius"/>
    </source>
</evidence>
<keyword evidence="3" id="KW-1185">Reference proteome</keyword>
<keyword evidence="1" id="KW-0472">Membrane</keyword>
<keyword evidence="1" id="KW-1133">Transmembrane helix</keyword>
<protein>
    <submittedName>
        <fullName evidence="2">Uncharacterized protein</fullName>
    </submittedName>
</protein>
<accession>A0A4V1BDL6</accession>
<evidence type="ECO:0000313" key="3">
    <source>
        <dbReference type="Proteomes" id="UP000294894"/>
    </source>
</evidence>
<keyword evidence="1" id="KW-0812">Transmembrane</keyword>
<name>A0A4V1BDL6_9ACTN</name>
<dbReference type="Proteomes" id="UP000294894">
    <property type="component" value="Chromosome"/>
</dbReference>
<gene>
    <name evidence="2" type="ORF">EXE57_04140</name>
</gene>
<organism evidence="2 3">
    <name type="scientific">Nocardioides euryhalodurans</name>
    <dbReference type="NCBI Taxonomy" id="2518370"/>
    <lineage>
        <taxon>Bacteria</taxon>
        <taxon>Bacillati</taxon>
        <taxon>Actinomycetota</taxon>
        <taxon>Actinomycetes</taxon>
        <taxon>Propionibacteriales</taxon>
        <taxon>Nocardioidaceae</taxon>
        <taxon>Nocardioides</taxon>
    </lineage>
</organism>
<dbReference type="KEGG" id="noy:EXE57_04140"/>
<dbReference type="RefSeq" id="WP_135074281.1">
    <property type="nucleotide sequence ID" value="NZ_CP038267.1"/>
</dbReference>
<feature type="transmembrane region" description="Helical" evidence="1">
    <location>
        <begin position="74"/>
        <end position="94"/>
    </location>
</feature>
<feature type="transmembrane region" description="Helical" evidence="1">
    <location>
        <begin position="100"/>
        <end position="118"/>
    </location>
</feature>
<feature type="transmembrane region" description="Helical" evidence="1">
    <location>
        <begin position="46"/>
        <end position="67"/>
    </location>
</feature>
<reference evidence="2 3" key="1">
    <citation type="submission" date="2019-03" db="EMBL/GenBank/DDBJ databases">
        <title>Three New Species of Nocardioides, Nocardioides euryhalodurans sp. nov., Nocardioides seonyuensis sp. nov. and Nocardioides eburneoflavus sp. nov., Iolated from Soil.</title>
        <authorList>
            <person name="Roh S.G."/>
            <person name="Lee C."/>
            <person name="Kim M.-K."/>
            <person name="Kim S.B."/>
        </authorList>
    </citation>
    <scope>NUCLEOTIDE SEQUENCE [LARGE SCALE GENOMIC DNA]</scope>
    <source>
        <strain evidence="2 3">MMS17-SY117</strain>
    </source>
</reference>
<dbReference type="EMBL" id="CP038267">
    <property type="protein sequence ID" value="QBR91552.1"/>
    <property type="molecule type" value="Genomic_DNA"/>
</dbReference>
<sequence length="179" mass="18213">MKVDGRVAQAGATPPVPRSIWVVACASLVGQAVLLVGQGGRLDDEVSILVSVVLGSLVVGYVSAGVVRARTVRVVLAVVVLVLSALVDLVGIFASHDPDGAALAALSLATTAVALAGLERFRRSEWYAWQRTRPPSHHGAPIGSLVMIGVLVGALGGLTGPVEGGVDVRISVAEPSSRA</sequence>
<feature type="transmembrane region" description="Helical" evidence="1">
    <location>
        <begin position="20"/>
        <end position="40"/>
    </location>
</feature>
<dbReference type="AlphaFoldDB" id="A0A4V1BDL6"/>